<organism evidence="3">
    <name type="scientific">marine sediment metagenome</name>
    <dbReference type="NCBI Taxonomy" id="412755"/>
    <lineage>
        <taxon>unclassified sequences</taxon>
        <taxon>metagenomes</taxon>
        <taxon>ecological metagenomes</taxon>
    </lineage>
</organism>
<evidence type="ECO:0000256" key="2">
    <source>
        <dbReference type="SAM" id="MobiDB-lite"/>
    </source>
</evidence>
<dbReference type="EMBL" id="LAZR01011046">
    <property type="protein sequence ID" value="KKM63734.1"/>
    <property type="molecule type" value="Genomic_DNA"/>
</dbReference>
<gene>
    <name evidence="3" type="ORF">LCGC14_1508510</name>
</gene>
<dbReference type="AlphaFoldDB" id="A0A0F9J247"/>
<name>A0A0F9J247_9ZZZZ</name>
<evidence type="ECO:0008006" key="4">
    <source>
        <dbReference type="Google" id="ProtNLM"/>
    </source>
</evidence>
<feature type="compositionally biased region" description="Polar residues" evidence="2">
    <location>
        <begin position="35"/>
        <end position="45"/>
    </location>
</feature>
<keyword evidence="1" id="KW-0175">Coiled coil</keyword>
<evidence type="ECO:0000313" key="3">
    <source>
        <dbReference type="EMBL" id="KKM63734.1"/>
    </source>
</evidence>
<protein>
    <recommendedName>
        <fullName evidence="4">Lipoprotein</fullName>
    </recommendedName>
</protein>
<feature type="coiled-coil region" evidence="1">
    <location>
        <begin position="115"/>
        <end position="142"/>
    </location>
</feature>
<sequence>MKTSIAKISLCVMLALGVVLGGCRKKTDEEPEPVDQTNSTKQSISELGGKAIEKAKEAGAKAGETAVEIKEKTVETAVEIKEEAAEKVFSIVGQFQADQGKSVPDITVGAKEMAVENLRKMAEKYRDVIVEKQEQLREMTQKYIDLPDAERITGEGQKLKEGVDEIKKGIDTLKERFEVYYNALKEKAGNLTGLDI</sequence>
<dbReference type="PROSITE" id="PS51257">
    <property type="entry name" value="PROKAR_LIPOPROTEIN"/>
    <property type="match status" value="1"/>
</dbReference>
<feature type="region of interest" description="Disordered" evidence="2">
    <location>
        <begin position="27"/>
        <end position="48"/>
    </location>
</feature>
<accession>A0A0F9J247</accession>
<dbReference type="Gene3D" id="6.10.140.1430">
    <property type="match status" value="1"/>
</dbReference>
<comment type="caution">
    <text evidence="3">The sequence shown here is derived from an EMBL/GenBank/DDBJ whole genome shotgun (WGS) entry which is preliminary data.</text>
</comment>
<evidence type="ECO:0000256" key="1">
    <source>
        <dbReference type="SAM" id="Coils"/>
    </source>
</evidence>
<reference evidence="3" key="1">
    <citation type="journal article" date="2015" name="Nature">
        <title>Complex archaea that bridge the gap between prokaryotes and eukaryotes.</title>
        <authorList>
            <person name="Spang A."/>
            <person name="Saw J.H."/>
            <person name="Jorgensen S.L."/>
            <person name="Zaremba-Niedzwiedzka K."/>
            <person name="Martijn J."/>
            <person name="Lind A.E."/>
            <person name="van Eijk R."/>
            <person name="Schleper C."/>
            <person name="Guy L."/>
            <person name="Ettema T.J."/>
        </authorList>
    </citation>
    <scope>NUCLEOTIDE SEQUENCE</scope>
</reference>
<proteinExistence type="predicted"/>